<dbReference type="InterPro" id="IPR036390">
    <property type="entry name" value="WH_DNA-bd_sf"/>
</dbReference>
<reference evidence="3" key="2">
    <citation type="submission" date="2020-09" db="EMBL/GenBank/DDBJ databases">
        <authorList>
            <person name="Sun Q."/>
            <person name="Ohkuma M."/>
        </authorList>
    </citation>
    <scope>NUCLEOTIDE SEQUENCE</scope>
    <source>
        <strain evidence="3">JCM 19596</strain>
    </source>
</reference>
<dbReference type="OrthoDB" id="11368at2157"/>
<sequence>MSLLPSRDRDVEPSSDQDGALRVLDVGDEDADAVFDALSAETTRTILAEVHRETGTPSALAERADTSVQNAMYHLEKLRDADLVRVADTEYSSRGREMSVYAPPEEPMVVFVGAEERRSGLFATLKRLLGALGLLAVLAAVSRYVDAFTDPRHVLAAGTGAVTLLVTYASAARDPDERGWRGRLALNPMQRKALLSVAVVVAAACLTPAAIAYSPAVSGEYYTFTAPAGSTASSANAGVPDVADRTVTVVATGGDPVLRNATATAAAERLEARGATVRRADAVRETDGPLLLVRFADARVDASGLTPDVNATVAYAYVESGNATLARSGVDAAASGNDGPFMLRVNDSGRVTTGWFRLERGAGGLIEALNTIKRGGVDPGEYRAESGRAAGNATVEAAFDERLWT</sequence>
<dbReference type="SUPFAM" id="SSF46785">
    <property type="entry name" value="Winged helix' DNA-binding domain"/>
    <property type="match status" value="1"/>
</dbReference>
<keyword evidence="2" id="KW-0812">Transmembrane</keyword>
<dbReference type="InterPro" id="IPR011991">
    <property type="entry name" value="ArsR-like_HTH"/>
</dbReference>
<organism evidence="3 4">
    <name type="scientific">Halocalculus aciditolerans</name>
    <dbReference type="NCBI Taxonomy" id="1383812"/>
    <lineage>
        <taxon>Archaea</taxon>
        <taxon>Methanobacteriati</taxon>
        <taxon>Methanobacteriota</taxon>
        <taxon>Stenosarchaea group</taxon>
        <taxon>Halobacteria</taxon>
        <taxon>Halobacteriales</taxon>
        <taxon>Halobacteriaceae</taxon>
        <taxon>Halocalculus</taxon>
    </lineage>
</organism>
<evidence type="ECO:0008006" key="5">
    <source>
        <dbReference type="Google" id="ProtNLM"/>
    </source>
</evidence>
<evidence type="ECO:0000313" key="3">
    <source>
        <dbReference type="EMBL" id="GGL70325.1"/>
    </source>
</evidence>
<dbReference type="CDD" id="cd00090">
    <property type="entry name" value="HTH_ARSR"/>
    <property type="match status" value="1"/>
</dbReference>
<evidence type="ECO:0000256" key="1">
    <source>
        <dbReference type="SAM" id="MobiDB-lite"/>
    </source>
</evidence>
<dbReference type="Proteomes" id="UP000607197">
    <property type="component" value="Unassembled WGS sequence"/>
</dbReference>
<feature type="transmembrane region" description="Helical" evidence="2">
    <location>
        <begin position="193"/>
        <end position="213"/>
    </location>
</feature>
<keyword evidence="4" id="KW-1185">Reference proteome</keyword>
<dbReference type="Gene3D" id="1.10.10.10">
    <property type="entry name" value="Winged helix-like DNA-binding domain superfamily/Winged helix DNA-binding domain"/>
    <property type="match status" value="1"/>
</dbReference>
<evidence type="ECO:0000256" key="2">
    <source>
        <dbReference type="SAM" id="Phobius"/>
    </source>
</evidence>
<dbReference type="Pfam" id="PF12840">
    <property type="entry name" value="HTH_20"/>
    <property type="match status" value="1"/>
</dbReference>
<comment type="caution">
    <text evidence="3">The sequence shown here is derived from an EMBL/GenBank/DDBJ whole genome shotgun (WGS) entry which is preliminary data.</text>
</comment>
<feature type="compositionally biased region" description="Basic and acidic residues" evidence="1">
    <location>
        <begin position="1"/>
        <end position="12"/>
    </location>
</feature>
<dbReference type="EMBL" id="BMPG01000005">
    <property type="protein sequence ID" value="GGL70325.1"/>
    <property type="molecule type" value="Genomic_DNA"/>
</dbReference>
<gene>
    <name evidence="3" type="ORF">GCM10009039_30460</name>
</gene>
<reference evidence="3" key="1">
    <citation type="journal article" date="2014" name="Int. J. Syst. Evol. Microbiol.">
        <title>Complete genome sequence of Corynebacterium casei LMG S-19264T (=DSM 44701T), isolated from a smear-ripened cheese.</title>
        <authorList>
            <consortium name="US DOE Joint Genome Institute (JGI-PGF)"/>
            <person name="Walter F."/>
            <person name="Albersmeier A."/>
            <person name="Kalinowski J."/>
            <person name="Ruckert C."/>
        </authorList>
    </citation>
    <scope>NUCLEOTIDE SEQUENCE</scope>
    <source>
        <strain evidence="3">JCM 19596</strain>
    </source>
</reference>
<keyword evidence="2" id="KW-0472">Membrane</keyword>
<accession>A0A830FNF5</accession>
<keyword evidence="2" id="KW-1133">Transmembrane helix</keyword>
<dbReference type="RefSeq" id="WP_188980468.1">
    <property type="nucleotide sequence ID" value="NZ_BMPG01000005.1"/>
</dbReference>
<feature type="transmembrane region" description="Helical" evidence="2">
    <location>
        <begin position="151"/>
        <end position="172"/>
    </location>
</feature>
<dbReference type="AlphaFoldDB" id="A0A830FNF5"/>
<proteinExistence type="predicted"/>
<feature type="transmembrane region" description="Helical" evidence="2">
    <location>
        <begin position="128"/>
        <end position="145"/>
    </location>
</feature>
<evidence type="ECO:0000313" key="4">
    <source>
        <dbReference type="Proteomes" id="UP000607197"/>
    </source>
</evidence>
<name>A0A830FNF5_9EURY</name>
<protein>
    <recommendedName>
        <fullName evidence="5">ArsR family transcriptional regulator</fullName>
    </recommendedName>
</protein>
<feature type="region of interest" description="Disordered" evidence="1">
    <location>
        <begin position="1"/>
        <end position="21"/>
    </location>
</feature>
<dbReference type="InterPro" id="IPR036388">
    <property type="entry name" value="WH-like_DNA-bd_sf"/>
</dbReference>